<organism evidence="1 2">
    <name type="scientific">Enterococcus cecorum</name>
    <dbReference type="NCBI Taxonomy" id="44008"/>
    <lineage>
        <taxon>Bacteria</taxon>
        <taxon>Bacillati</taxon>
        <taxon>Bacillota</taxon>
        <taxon>Bacilli</taxon>
        <taxon>Lactobacillales</taxon>
        <taxon>Enterococcaceae</taxon>
        <taxon>Enterococcus</taxon>
    </lineage>
</organism>
<dbReference type="RefSeq" id="WP_113784023.1">
    <property type="nucleotide sequence ID" value="NZ_KZ845740.1"/>
</dbReference>
<reference evidence="1 2" key="1">
    <citation type="submission" date="2015-06" db="EMBL/GenBank/DDBJ databases">
        <title>The Genome Sequence of Enterococcus cecorum 170AEA1.</title>
        <authorList>
            <consortium name="The Broad Institute Genomics Platform"/>
            <consortium name="The Broad Institute Genome Sequencing Center for Infectious Disease"/>
            <person name="Earl A.M."/>
            <person name="Van Tyne D."/>
            <person name="Lebreton F."/>
            <person name="Saavedra J.T."/>
            <person name="Gilmore M.S."/>
            <person name="Manson McGuire A."/>
            <person name="Clock S."/>
            <person name="Crupain M."/>
            <person name="Rangan U."/>
            <person name="Young S."/>
            <person name="Abouelleil A."/>
            <person name="Cao P."/>
            <person name="Chapman S.B."/>
            <person name="Griggs A."/>
            <person name="Priest M."/>
            <person name="Shea T."/>
            <person name="Wortman J."/>
            <person name="Nusbaum C."/>
            <person name="Birren B."/>
        </authorList>
    </citation>
    <scope>NUCLEOTIDE SEQUENCE [LARGE SCALE GENOMIC DNA]</scope>
    <source>
        <strain evidence="1 2">170AEA1</strain>
    </source>
</reference>
<evidence type="ECO:0000313" key="1">
    <source>
        <dbReference type="EMBL" id="RBR31065.1"/>
    </source>
</evidence>
<protein>
    <submittedName>
        <fullName evidence="1">Uncharacterized protein</fullName>
    </submittedName>
</protein>
<name>A0A366SI11_9ENTE</name>
<evidence type="ECO:0000313" key="2">
    <source>
        <dbReference type="Proteomes" id="UP000252800"/>
    </source>
</evidence>
<gene>
    <name evidence="1" type="ORF">EB18_00538</name>
</gene>
<dbReference type="EMBL" id="LEOY01000003">
    <property type="protein sequence ID" value="RBR31065.1"/>
    <property type="molecule type" value="Genomic_DNA"/>
</dbReference>
<dbReference type="AlphaFoldDB" id="A0A366SI11"/>
<dbReference type="Proteomes" id="UP000252800">
    <property type="component" value="Unassembled WGS sequence"/>
</dbReference>
<proteinExistence type="predicted"/>
<sequence length="101" mass="11957">MADSNNAVILMEGITHYEKFFEDDQGLSGHFTNIIDAQMKYYYAALIPENIQDKGYGYKSYRTGMTSTFYRVADEEYKEMMKRFNEWPYVNPETDLDKTFN</sequence>
<accession>A0A366SI11</accession>
<comment type="caution">
    <text evidence="1">The sequence shown here is derived from an EMBL/GenBank/DDBJ whole genome shotgun (WGS) entry which is preliminary data.</text>
</comment>